<dbReference type="Proteomes" id="UP000790709">
    <property type="component" value="Unassembled WGS sequence"/>
</dbReference>
<gene>
    <name evidence="1" type="ORF">BV22DRAFT_1034653</name>
</gene>
<evidence type="ECO:0000313" key="1">
    <source>
        <dbReference type="EMBL" id="KAH7924862.1"/>
    </source>
</evidence>
<dbReference type="EMBL" id="MU266414">
    <property type="protein sequence ID" value="KAH7924862.1"/>
    <property type="molecule type" value="Genomic_DNA"/>
</dbReference>
<reference evidence="1" key="1">
    <citation type="journal article" date="2021" name="New Phytol.">
        <title>Evolutionary innovations through gain and loss of genes in the ectomycorrhizal Boletales.</title>
        <authorList>
            <person name="Wu G."/>
            <person name="Miyauchi S."/>
            <person name="Morin E."/>
            <person name="Kuo A."/>
            <person name="Drula E."/>
            <person name="Varga T."/>
            <person name="Kohler A."/>
            <person name="Feng B."/>
            <person name="Cao Y."/>
            <person name="Lipzen A."/>
            <person name="Daum C."/>
            <person name="Hundley H."/>
            <person name="Pangilinan J."/>
            <person name="Johnson J."/>
            <person name="Barry K."/>
            <person name="LaButti K."/>
            <person name="Ng V."/>
            <person name="Ahrendt S."/>
            <person name="Min B."/>
            <person name="Choi I.G."/>
            <person name="Park H."/>
            <person name="Plett J.M."/>
            <person name="Magnuson J."/>
            <person name="Spatafora J.W."/>
            <person name="Nagy L.G."/>
            <person name="Henrissat B."/>
            <person name="Grigoriev I.V."/>
            <person name="Yang Z.L."/>
            <person name="Xu J."/>
            <person name="Martin F.M."/>
        </authorList>
    </citation>
    <scope>NUCLEOTIDE SEQUENCE</scope>
    <source>
        <strain evidence="1">KUC20120723A-06</strain>
    </source>
</reference>
<name>A0ACB8BGI0_9AGAM</name>
<sequence>MTSTTEPPYYILVAHSSLQNSTSGSSSNALAHPDIEYRYADDSALSLLPRYPDEHVLVLNHDPIHGNAPTVKSTSGHLAVTGIKVSNAPGAGADEEEPSKNDNMYVLEVTSASDDQNSIESSQAYLQNPQATLARFKQRNAVLRRVLDYPAPLADVPRISRPNSQPTFPSHPS</sequence>
<protein>
    <submittedName>
        <fullName evidence="1">Uncharacterized protein</fullName>
    </submittedName>
</protein>
<keyword evidence="2" id="KW-1185">Reference proteome</keyword>
<comment type="caution">
    <text evidence="1">The sequence shown here is derived from an EMBL/GenBank/DDBJ whole genome shotgun (WGS) entry which is preliminary data.</text>
</comment>
<evidence type="ECO:0000313" key="2">
    <source>
        <dbReference type="Proteomes" id="UP000790709"/>
    </source>
</evidence>
<organism evidence="1 2">
    <name type="scientific">Leucogyrophana mollusca</name>
    <dbReference type="NCBI Taxonomy" id="85980"/>
    <lineage>
        <taxon>Eukaryota</taxon>
        <taxon>Fungi</taxon>
        <taxon>Dikarya</taxon>
        <taxon>Basidiomycota</taxon>
        <taxon>Agaricomycotina</taxon>
        <taxon>Agaricomycetes</taxon>
        <taxon>Agaricomycetidae</taxon>
        <taxon>Boletales</taxon>
        <taxon>Boletales incertae sedis</taxon>
        <taxon>Leucogyrophana</taxon>
    </lineage>
</organism>
<accession>A0ACB8BGI0</accession>
<proteinExistence type="predicted"/>